<feature type="modified residue" description="4-aspartylphosphate" evidence="5">
    <location>
        <position position="223"/>
    </location>
</feature>
<keyword evidence="3 5" id="KW-0597">Phosphoprotein</keyword>
<dbReference type="PROSITE" id="PS50885">
    <property type="entry name" value="HAMP"/>
    <property type="match status" value="1"/>
</dbReference>
<dbReference type="Pfam" id="PF00072">
    <property type="entry name" value="Response_reg"/>
    <property type="match status" value="1"/>
</dbReference>
<feature type="coiled-coil region" evidence="6">
    <location>
        <begin position="347"/>
        <end position="374"/>
    </location>
</feature>
<dbReference type="PANTHER" id="PTHR45339:SF1">
    <property type="entry name" value="HYBRID SIGNAL TRANSDUCTION HISTIDINE KINASE J"/>
    <property type="match status" value="1"/>
</dbReference>
<dbReference type="RefSeq" id="WP_011244589.1">
    <property type="nucleotide sequence ID" value="NC_006576.1"/>
</dbReference>
<dbReference type="CDD" id="cd00082">
    <property type="entry name" value="HisKA"/>
    <property type="match status" value="1"/>
</dbReference>
<dbReference type="Gene3D" id="1.10.287.130">
    <property type="match status" value="1"/>
</dbReference>
<evidence type="ECO:0000256" key="3">
    <source>
        <dbReference type="ARBA" id="ARBA00022553"/>
    </source>
</evidence>
<name>A0A0H3K5L4_SYNP6</name>
<accession>A0A0H3K5L4</accession>
<dbReference type="EC" id="2.7.13.3" evidence="2"/>
<comment type="catalytic activity">
    <reaction evidence="1">
        <text>ATP + protein L-histidine = ADP + protein N-phospho-L-histidine.</text>
        <dbReference type="EC" id="2.7.13.3"/>
    </reaction>
</comment>
<dbReference type="PROSITE" id="PS50110">
    <property type="entry name" value="RESPONSE_REGULATORY"/>
    <property type="match status" value="1"/>
</dbReference>
<dbReference type="Proteomes" id="UP000001175">
    <property type="component" value="Chromosome"/>
</dbReference>
<evidence type="ECO:0000313" key="10">
    <source>
        <dbReference type="Proteomes" id="UP000001175"/>
    </source>
</evidence>
<dbReference type="Gene3D" id="6.10.340.10">
    <property type="match status" value="1"/>
</dbReference>
<dbReference type="Gene3D" id="3.40.50.2300">
    <property type="match status" value="1"/>
</dbReference>
<keyword evidence="6" id="KW-0175">Coiled coil</keyword>
<evidence type="ECO:0000256" key="5">
    <source>
        <dbReference type="PROSITE-ProRule" id="PRU00169"/>
    </source>
</evidence>
<evidence type="ECO:0000313" key="9">
    <source>
        <dbReference type="EMBL" id="BAD80469.1"/>
    </source>
</evidence>
<dbReference type="InterPro" id="IPR036097">
    <property type="entry name" value="HisK_dim/P_sf"/>
</dbReference>
<dbReference type="InterPro" id="IPR003660">
    <property type="entry name" value="HAMP_dom"/>
</dbReference>
<sequence length="411" mass="46492">MSESLESLARLAHWRHELRTPINAILGYSQLLLEDWAGTAIATDLERIESAGQELLRLVNEILDPHSSDRGLSLDTYQARLRYALRTPVNTVCGYVELLLEEDSPELAESRVDLERISAAGERLLEQLEAMAAWDQPASQASAVALSEMEVEVAESVLRYRQAAVSASAVTGGRLLVAEDNEINRDVLERRLRRLGHDVVCVASGQEALNQLAQQPFDLLFLDLMMPGLTGFEVLQQLKADPTLAELPVLMISALDDLESVIRCLRLGATDYLTKPFEPTLLQTRLETCLQHKRLRDRELDYLRNVAIVTDAAVAVEAGDYDRDRLQTVAERSDALGQLARMFRQMTRSVEQRETQLKQTIRRLELQIDTATVKSQVKEITESDYFRDLESRARQIRRDRSYRSSPPDRHA</sequence>
<reference evidence="9 10" key="1">
    <citation type="journal article" date="2007" name="Photosyn. Res.">
        <title>Complete nucleotide sequence of the freshwater unicellular cyanobacterium Synechococcus elongatus PCC 6301 chromosome: gene content and organization.</title>
        <authorList>
            <person name="Sugita C."/>
            <person name="Ogata K."/>
            <person name="Shikata M."/>
            <person name="Jikuya H."/>
            <person name="Takano J."/>
            <person name="Furumichi M."/>
            <person name="Kanehisa M."/>
            <person name="Omata T."/>
            <person name="Sugiura M."/>
            <person name="Sugita M."/>
        </authorList>
    </citation>
    <scope>NUCLEOTIDE SEQUENCE [LARGE SCALE GENOMIC DNA]</scope>
    <source>
        <strain evidence="10">ATCC 27144 / PCC 6301 / SAUG 1402/1</strain>
    </source>
</reference>
<dbReference type="SUPFAM" id="SSF52172">
    <property type="entry name" value="CheY-like"/>
    <property type="match status" value="1"/>
</dbReference>
<dbReference type="InterPro" id="IPR001789">
    <property type="entry name" value="Sig_transdc_resp-reg_receiver"/>
</dbReference>
<dbReference type="PANTHER" id="PTHR45339">
    <property type="entry name" value="HYBRID SIGNAL TRANSDUCTION HISTIDINE KINASE J"/>
    <property type="match status" value="1"/>
</dbReference>
<evidence type="ECO:0000256" key="1">
    <source>
        <dbReference type="ARBA" id="ARBA00000085"/>
    </source>
</evidence>
<evidence type="ECO:0000256" key="2">
    <source>
        <dbReference type="ARBA" id="ARBA00012438"/>
    </source>
</evidence>
<dbReference type="SMART" id="SM00388">
    <property type="entry name" value="HisKA"/>
    <property type="match status" value="2"/>
</dbReference>
<protein>
    <recommendedName>
        <fullName evidence="2">histidine kinase</fullName>
        <ecNumber evidence="2">2.7.13.3</ecNumber>
    </recommendedName>
</protein>
<dbReference type="eggNOG" id="COG3706">
    <property type="taxonomic scope" value="Bacteria"/>
</dbReference>
<gene>
    <name evidence="9" type="ordered locus">syc2279_d</name>
</gene>
<dbReference type="InterPro" id="IPR003661">
    <property type="entry name" value="HisK_dim/P_dom"/>
</dbReference>
<dbReference type="EMBL" id="AP008231">
    <property type="protein sequence ID" value="BAD80469.1"/>
    <property type="molecule type" value="Genomic_DNA"/>
</dbReference>
<evidence type="ECO:0000256" key="4">
    <source>
        <dbReference type="ARBA" id="ARBA00023012"/>
    </source>
</evidence>
<evidence type="ECO:0000256" key="6">
    <source>
        <dbReference type="SAM" id="Coils"/>
    </source>
</evidence>
<dbReference type="AlphaFoldDB" id="A0A0H3K5L4"/>
<proteinExistence type="predicted"/>
<dbReference type="InterPro" id="IPR011006">
    <property type="entry name" value="CheY-like_superfamily"/>
</dbReference>
<evidence type="ECO:0000259" key="8">
    <source>
        <dbReference type="PROSITE" id="PS50885"/>
    </source>
</evidence>
<keyword evidence="4" id="KW-0902">Two-component regulatory system</keyword>
<dbReference type="SMART" id="SM00448">
    <property type="entry name" value="REC"/>
    <property type="match status" value="1"/>
</dbReference>
<feature type="domain" description="Response regulatory" evidence="7">
    <location>
        <begin position="174"/>
        <end position="290"/>
    </location>
</feature>
<dbReference type="GO" id="GO:0000155">
    <property type="term" value="F:phosphorelay sensor kinase activity"/>
    <property type="evidence" value="ECO:0007669"/>
    <property type="project" value="InterPro"/>
</dbReference>
<dbReference type="KEGG" id="syc:syc2279_d"/>
<dbReference type="Pfam" id="PF00512">
    <property type="entry name" value="HisKA"/>
    <property type="match status" value="1"/>
</dbReference>
<feature type="domain" description="HAMP" evidence="8">
    <location>
        <begin position="300"/>
        <end position="355"/>
    </location>
</feature>
<dbReference type="GO" id="GO:0016020">
    <property type="term" value="C:membrane"/>
    <property type="evidence" value="ECO:0007669"/>
    <property type="project" value="InterPro"/>
</dbReference>
<evidence type="ECO:0000259" key="7">
    <source>
        <dbReference type="PROSITE" id="PS50110"/>
    </source>
</evidence>
<dbReference type="SUPFAM" id="SSF47384">
    <property type="entry name" value="Homodimeric domain of signal transducing histidine kinase"/>
    <property type="match status" value="1"/>
</dbReference>
<organism evidence="9 10">
    <name type="scientific">Synechococcus sp. (strain ATCC 27144 / PCC 6301 / SAUG 1402/1)</name>
    <name type="common">Anacystis nidulans</name>
    <dbReference type="NCBI Taxonomy" id="269084"/>
    <lineage>
        <taxon>Bacteria</taxon>
        <taxon>Bacillati</taxon>
        <taxon>Cyanobacteriota</taxon>
        <taxon>Cyanophyceae</taxon>
        <taxon>Synechococcales</taxon>
        <taxon>Synechococcaceae</taxon>
        <taxon>Synechococcus</taxon>
    </lineage>
</organism>